<evidence type="ECO:0000256" key="4">
    <source>
        <dbReference type="HAMAP-Rule" id="MF_00057"/>
    </source>
</evidence>
<dbReference type="NCBIfam" id="TIGR00466">
    <property type="entry name" value="kdsB"/>
    <property type="match status" value="1"/>
</dbReference>
<dbReference type="RefSeq" id="WP_225250248.1">
    <property type="nucleotide sequence ID" value="NZ_JAIWIU010000046.1"/>
</dbReference>
<dbReference type="Pfam" id="PF02348">
    <property type="entry name" value="CTP_transf_3"/>
    <property type="match status" value="1"/>
</dbReference>
<dbReference type="InterPro" id="IPR004528">
    <property type="entry name" value="KdsB"/>
</dbReference>
<keyword evidence="2 4" id="KW-0548">Nucleotidyltransferase</keyword>
<dbReference type="EMBL" id="JAIWIU010000046">
    <property type="protein sequence ID" value="MCA2016117.1"/>
    <property type="molecule type" value="Genomic_DNA"/>
</dbReference>
<dbReference type="InterPro" id="IPR029044">
    <property type="entry name" value="Nucleotide-diphossugar_trans"/>
</dbReference>
<reference evidence="6" key="1">
    <citation type="submission" date="2023-07" db="EMBL/GenBank/DDBJ databases">
        <title>Molecular identification of indigenous halophilic bacteria isolated from red sea cost, biodegradation of synthetic dyes and assessment of degraded metabolite toxicity.</title>
        <authorList>
            <person name="Chaieb K."/>
            <person name="Altayb H.N."/>
        </authorList>
    </citation>
    <scope>NUCLEOTIDE SEQUENCE [LARGE SCALE GENOMIC DNA]</scope>
    <source>
        <strain evidence="6">K20</strain>
    </source>
</reference>
<dbReference type="InterPro" id="IPR003329">
    <property type="entry name" value="Cytidylyl_trans"/>
</dbReference>
<dbReference type="HAMAP" id="MF_00057">
    <property type="entry name" value="KdsB"/>
    <property type="match status" value="1"/>
</dbReference>
<dbReference type="EC" id="2.7.7.38" evidence="4"/>
<dbReference type="CDD" id="cd02517">
    <property type="entry name" value="CMP-KDO-Synthetase"/>
    <property type="match status" value="1"/>
</dbReference>
<dbReference type="PANTHER" id="PTHR42866">
    <property type="entry name" value="3-DEOXY-MANNO-OCTULOSONATE CYTIDYLYLTRANSFERASE"/>
    <property type="match status" value="1"/>
</dbReference>
<comment type="function">
    <text evidence="4">Activates KDO (a required 8-carbon sugar) for incorporation into bacterial lipopolysaccharide in Gram-negative bacteria.</text>
</comment>
<dbReference type="Proteomes" id="UP001199044">
    <property type="component" value="Unassembled WGS sequence"/>
</dbReference>
<evidence type="ECO:0000256" key="1">
    <source>
        <dbReference type="ARBA" id="ARBA00022679"/>
    </source>
</evidence>
<keyword evidence="4" id="KW-0963">Cytoplasm</keyword>
<evidence type="ECO:0000256" key="3">
    <source>
        <dbReference type="ARBA" id="ARBA00022985"/>
    </source>
</evidence>
<gene>
    <name evidence="4 5" type="primary">kdsB</name>
    <name evidence="5" type="ORF">LDJ79_08345</name>
</gene>
<name>A0ABS7YMD4_9VIBR</name>
<comment type="caution">
    <text evidence="5">The sequence shown here is derived from an EMBL/GenBank/DDBJ whole genome shotgun (WGS) entry which is preliminary data.</text>
</comment>
<organism evidence="5 6">
    <name type="scientific">Vibrio tritonius</name>
    <dbReference type="NCBI Taxonomy" id="1435069"/>
    <lineage>
        <taxon>Bacteria</taxon>
        <taxon>Pseudomonadati</taxon>
        <taxon>Pseudomonadota</taxon>
        <taxon>Gammaproteobacteria</taxon>
        <taxon>Vibrionales</taxon>
        <taxon>Vibrionaceae</taxon>
        <taxon>Vibrio</taxon>
    </lineage>
</organism>
<evidence type="ECO:0000256" key="2">
    <source>
        <dbReference type="ARBA" id="ARBA00022695"/>
    </source>
</evidence>
<dbReference type="NCBIfam" id="NF003952">
    <property type="entry name" value="PRK05450.1-5"/>
    <property type="match status" value="1"/>
</dbReference>
<keyword evidence="3 4" id="KW-0448">Lipopolysaccharide biosynthesis</keyword>
<protein>
    <recommendedName>
        <fullName evidence="4">3-deoxy-manno-octulosonate cytidylyltransferase</fullName>
        <ecNumber evidence="4">2.7.7.38</ecNumber>
    </recommendedName>
    <alternativeName>
        <fullName evidence="4">CMP-2-keto-3-deoxyoctulosonic acid synthase</fullName>
        <shortName evidence="4">CKS</shortName>
        <shortName evidence="4">CMP-KDO synthase</shortName>
    </alternativeName>
</protein>
<comment type="subcellular location">
    <subcellularLocation>
        <location evidence="4">Cytoplasm</location>
    </subcellularLocation>
</comment>
<comment type="similarity">
    <text evidence="4">Belongs to the KdsB family.</text>
</comment>
<sequence length="250" mass="27884">MANLPIKIVIPARYGSSRLPGKPLLLLCGKPMFWHVAQQAVKAGFSLEDIIIATDDQRILDAAKFCDVPAILTNVEHASGTDRLHEVSQKMNWPPETIVINVQGDEPLIPPKLIEALRDFVISKAQFDIYTVMSPLTSLDDLNNPNVVKVAQGENCSAVYFSRSPIPFHRGEPDSISNKYRHIGIYAYSVASLSKFCFYPESVLEKIEKLEQLRALSNGMSIGVICFNEALPHGIDTEQDYINVKKIMEK</sequence>
<evidence type="ECO:0000313" key="6">
    <source>
        <dbReference type="Proteomes" id="UP001199044"/>
    </source>
</evidence>
<proteinExistence type="inferred from homology"/>
<dbReference type="PANTHER" id="PTHR42866:SF2">
    <property type="entry name" value="3-DEOXY-MANNO-OCTULOSONATE CYTIDYLYLTRANSFERASE, MITOCHONDRIAL"/>
    <property type="match status" value="1"/>
</dbReference>
<dbReference type="NCBIfam" id="NF009905">
    <property type="entry name" value="PRK13368.1"/>
    <property type="match status" value="1"/>
</dbReference>
<keyword evidence="1 4" id="KW-0808">Transferase</keyword>
<dbReference type="Gene3D" id="3.90.550.10">
    <property type="entry name" value="Spore Coat Polysaccharide Biosynthesis Protein SpsA, Chain A"/>
    <property type="match status" value="1"/>
</dbReference>
<accession>A0ABS7YMD4</accession>
<dbReference type="GO" id="GO:0008690">
    <property type="term" value="F:3-deoxy-manno-octulosonate cytidylyltransferase activity"/>
    <property type="evidence" value="ECO:0007669"/>
    <property type="project" value="UniProtKB-EC"/>
</dbReference>
<comment type="catalytic activity">
    <reaction evidence="4">
        <text>3-deoxy-alpha-D-manno-oct-2-ulosonate + CTP = CMP-3-deoxy-beta-D-manno-octulosonate + diphosphate</text>
        <dbReference type="Rhea" id="RHEA:23448"/>
        <dbReference type="ChEBI" id="CHEBI:33019"/>
        <dbReference type="ChEBI" id="CHEBI:37563"/>
        <dbReference type="ChEBI" id="CHEBI:85986"/>
        <dbReference type="ChEBI" id="CHEBI:85987"/>
        <dbReference type="EC" id="2.7.7.38"/>
    </reaction>
</comment>
<keyword evidence="6" id="KW-1185">Reference proteome</keyword>
<comment type="pathway">
    <text evidence="4">Nucleotide-sugar biosynthesis; CMP-3-deoxy-D-manno-octulosonate biosynthesis; CMP-3-deoxy-D-manno-octulosonate from 3-deoxy-D-manno-octulosonate and CTP: step 1/1.</text>
</comment>
<dbReference type="SUPFAM" id="SSF53448">
    <property type="entry name" value="Nucleotide-diphospho-sugar transferases"/>
    <property type="match status" value="1"/>
</dbReference>
<evidence type="ECO:0000313" key="5">
    <source>
        <dbReference type="EMBL" id="MCA2016117.1"/>
    </source>
</evidence>